<dbReference type="PANTHER" id="PTHR43861:SF1">
    <property type="entry name" value="TRANS-ACONITATE 2-METHYLTRANSFERASE"/>
    <property type="match status" value="1"/>
</dbReference>
<reference evidence="2 3" key="1">
    <citation type="submission" date="2020-04" db="EMBL/GenBank/DDBJ databases">
        <title>Genome sequence of Altibacter aquimarinus strain ALE3EI.</title>
        <authorList>
            <person name="Oh H.-M."/>
            <person name="Jang D."/>
        </authorList>
    </citation>
    <scope>NUCLEOTIDE SEQUENCE [LARGE SCALE GENOMIC DNA]</scope>
    <source>
        <strain evidence="2 3">ALE3EI</strain>
    </source>
</reference>
<sequence>MKEQNEYILGTDVVELHRLGVQHQVWASEAQKGWELAGFNGGQTLLDLGCGPGFCTKELAYMVGNDGKVIGIDKSDHFIRYLNEVSRLYNLNIEGVSADFNQMKLEDHSLDGMYCRWALAWLSNPGEILDKVYTALKPGGKMVIHEYYDWSTHQIEPQLPGLATAINASLQSFKDSEGEIDIGRYLPKMLTEMGMEISSLRLMQKLATPKELNWQWPKTFYHSYFPRLQEVGYLTQEEVKAALHDLSLLEKDPATTLSCPMMIEVIATK</sequence>
<name>A0A7G8PVU4_9FLAO</name>
<dbReference type="GO" id="GO:0032259">
    <property type="term" value="P:methylation"/>
    <property type="evidence" value="ECO:0007669"/>
    <property type="project" value="UniProtKB-KW"/>
</dbReference>
<dbReference type="InterPro" id="IPR025714">
    <property type="entry name" value="Methyltranfer_dom"/>
</dbReference>
<dbReference type="PANTHER" id="PTHR43861">
    <property type="entry name" value="TRANS-ACONITATE 2-METHYLTRANSFERASE-RELATED"/>
    <property type="match status" value="1"/>
</dbReference>
<dbReference type="InterPro" id="IPR029063">
    <property type="entry name" value="SAM-dependent_MTases_sf"/>
</dbReference>
<protein>
    <submittedName>
        <fullName evidence="2">Methyltransferase</fullName>
    </submittedName>
</protein>
<dbReference type="GO" id="GO:0008168">
    <property type="term" value="F:methyltransferase activity"/>
    <property type="evidence" value="ECO:0007669"/>
    <property type="project" value="UniProtKB-KW"/>
</dbReference>
<evidence type="ECO:0000313" key="2">
    <source>
        <dbReference type="EMBL" id="QNJ98460.1"/>
    </source>
</evidence>
<dbReference type="AlphaFoldDB" id="A0A7G8PVU4"/>
<feature type="domain" description="Methyltransferase" evidence="1">
    <location>
        <begin position="42"/>
        <end position="155"/>
    </location>
</feature>
<dbReference type="EMBL" id="CP052909">
    <property type="protein sequence ID" value="QNJ98460.1"/>
    <property type="molecule type" value="Genomic_DNA"/>
</dbReference>
<dbReference type="Gene3D" id="3.40.50.150">
    <property type="entry name" value="Vaccinia Virus protein VP39"/>
    <property type="match status" value="1"/>
</dbReference>
<organism evidence="2 3">
    <name type="scientific">Constantimarinum furrinae</name>
    <dbReference type="NCBI Taxonomy" id="2562285"/>
    <lineage>
        <taxon>Bacteria</taxon>
        <taxon>Pseudomonadati</taxon>
        <taxon>Bacteroidota</taxon>
        <taxon>Flavobacteriia</taxon>
        <taxon>Flavobacteriales</taxon>
        <taxon>Flavobacteriaceae</taxon>
        <taxon>Altibacter/Constantimarinum group</taxon>
        <taxon>Constantimarinum</taxon>
    </lineage>
</organism>
<proteinExistence type="predicted"/>
<dbReference type="SUPFAM" id="SSF53335">
    <property type="entry name" value="S-adenosyl-L-methionine-dependent methyltransferases"/>
    <property type="match status" value="1"/>
</dbReference>
<dbReference type="RefSeq" id="WP_186988125.1">
    <property type="nucleotide sequence ID" value="NZ_CP052909.1"/>
</dbReference>
<evidence type="ECO:0000313" key="3">
    <source>
        <dbReference type="Proteomes" id="UP000515514"/>
    </source>
</evidence>
<keyword evidence="2" id="KW-0489">Methyltransferase</keyword>
<dbReference type="CDD" id="cd02440">
    <property type="entry name" value="AdoMet_MTases"/>
    <property type="match status" value="1"/>
</dbReference>
<dbReference type="KEGG" id="alti:ALE3EI_1913"/>
<gene>
    <name evidence="2" type="ORF">ALE3EI_1913</name>
</gene>
<dbReference type="Proteomes" id="UP000515514">
    <property type="component" value="Chromosome"/>
</dbReference>
<keyword evidence="3" id="KW-1185">Reference proteome</keyword>
<keyword evidence="2" id="KW-0808">Transferase</keyword>
<dbReference type="Pfam" id="PF13847">
    <property type="entry name" value="Methyltransf_31"/>
    <property type="match status" value="1"/>
</dbReference>
<accession>A0A7G8PVU4</accession>
<evidence type="ECO:0000259" key="1">
    <source>
        <dbReference type="Pfam" id="PF13847"/>
    </source>
</evidence>